<evidence type="ECO:0000313" key="3">
    <source>
        <dbReference type="Proteomes" id="UP000272025"/>
    </source>
</evidence>
<dbReference type="AlphaFoldDB" id="A0A3N2PYZ1"/>
<name>A0A3N2PYZ1_SODAK</name>
<dbReference type="RefSeq" id="XP_028467452.1">
    <property type="nucleotide sequence ID" value="XM_028606740.1"/>
</dbReference>
<dbReference type="EMBL" id="ML119053">
    <property type="protein sequence ID" value="ROT39646.1"/>
    <property type="molecule type" value="Genomic_DNA"/>
</dbReference>
<evidence type="ECO:0000256" key="1">
    <source>
        <dbReference type="SAM" id="MobiDB-lite"/>
    </source>
</evidence>
<gene>
    <name evidence="2" type="ORF">SODALDRAFT_134797</name>
</gene>
<feature type="compositionally biased region" description="Polar residues" evidence="1">
    <location>
        <begin position="132"/>
        <end position="141"/>
    </location>
</feature>
<reference evidence="2 3" key="1">
    <citation type="journal article" date="2018" name="Mol. Ecol.">
        <title>The obligate alkalophilic soda-lake fungus Sodiomyces alkalinus has shifted to a protein diet.</title>
        <authorList>
            <person name="Grum-Grzhimaylo A.A."/>
            <person name="Falkoski D.L."/>
            <person name="van den Heuvel J."/>
            <person name="Valero-Jimenez C.A."/>
            <person name="Min B."/>
            <person name="Choi I.G."/>
            <person name="Lipzen A."/>
            <person name="Daum C.G."/>
            <person name="Aanen D.K."/>
            <person name="Tsang A."/>
            <person name="Henrissat B."/>
            <person name="Bilanenko E.N."/>
            <person name="de Vries R.P."/>
            <person name="van Kan J.A.L."/>
            <person name="Grigoriev I.V."/>
            <person name="Debets A.J.M."/>
        </authorList>
    </citation>
    <scope>NUCLEOTIDE SEQUENCE [LARGE SCALE GENOMIC DNA]</scope>
    <source>
        <strain evidence="2 3">F11</strain>
    </source>
</reference>
<organism evidence="2 3">
    <name type="scientific">Sodiomyces alkalinus (strain CBS 110278 / VKM F-3762 / F11)</name>
    <name type="common">Alkaliphilic filamentous fungus</name>
    <dbReference type="NCBI Taxonomy" id="1314773"/>
    <lineage>
        <taxon>Eukaryota</taxon>
        <taxon>Fungi</taxon>
        <taxon>Dikarya</taxon>
        <taxon>Ascomycota</taxon>
        <taxon>Pezizomycotina</taxon>
        <taxon>Sordariomycetes</taxon>
        <taxon>Hypocreomycetidae</taxon>
        <taxon>Glomerellales</taxon>
        <taxon>Plectosphaerellaceae</taxon>
        <taxon>Sodiomyces</taxon>
    </lineage>
</organism>
<dbReference type="Proteomes" id="UP000272025">
    <property type="component" value="Unassembled WGS sequence"/>
</dbReference>
<feature type="region of interest" description="Disordered" evidence="1">
    <location>
        <begin position="98"/>
        <end position="184"/>
    </location>
</feature>
<keyword evidence="3" id="KW-1185">Reference proteome</keyword>
<accession>A0A3N2PYZ1</accession>
<dbReference type="STRING" id="1314773.A0A3N2PYZ1"/>
<dbReference type="OrthoDB" id="5316527at2759"/>
<proteinExistence type="predicted"/>
<protein>
    <submittedName>
        <fullName evidence="2">Uncharacterized protein</fullName>
    </submittedName>
</protein>
<evidence type="ECO:0000313" key="2">
    <source>
        <dbReference type="EMBL" id="ROT39646.1"/>
    </source>
</evidence>
<sequence>MKHLEYYIGRRLGKIKRVSKYWIDIDFPTRPAPTFERSGILIDDKGIYWASEPIDSGMLFNLYKIMWPVAVAKSTWAFTTAMAKQHWAELTKALGYHASPPPPATSQSMVEALARSKVPTSRRQTPDGGSSPVETPPQNSAGGPANKAAGSSSSSSSSSQQQQQQQQQQPGAPRSGGKTNFLKDTMLPHVDGMREMSSGPWLAFREKMFRTWRHERASPPRGSFRVAGTVEVETTRGSVTLDVVSHWDTKTRKFDPRSVGVYIKRFRIGDAH</sequence>
<feature type="compositionally biased region" description="Low complexity" evidence="1">
    <location>
        <begin position="151"/>
        <end position="169"/>
    </location>
</feature>
<dbReference type="GeneID" id="39575218"/>